<feature type="compositionally biased region" description="Polar residues" evidence="6">
    <location>
        <begin position="361"/>
        <end position="377"/>
    </location>
</feature>
<dbReference type="GO" id="GO:0070187">
    <property type="term" value="C:shelterin complex"/>
    <property type="evidence" value="ECO:0007669"/>
    <property type="project" value="InterPro"/>
</dbReference>
<feature type="compositionally biased region" description="Polar residues" evidence="6">
    <location>
        <begin position="300"/>
        <end position="320"/>
    </location>
</feature>
<dbReference type="GO" id="GO:0016233">
    <property type="term" value="P:telomere capping"/>
    <property type="evidence" value="ECO:0007669"/>
    <property type="project" value="InterPro"/>
</dbReference>
<feature type="compositionally biased region" description="Basic residues" evidence="6">
    <location>
        <begin position="517"/>
        <end position="526"/>
    </location>
</feature>
<protein>
    <recommendedName>
        <fullName evidence="7">Shelterin complex subunit TPP1/Est3 domain-containing protein</fullName>
    </recommendedName>
</protein>
<evidence type="ECO:0000256" key="5">
    <source>
        <dbReference type="ARBA" id="ARBA00023242"/>
    </source>
</evidence>
<dbReference type="PANTHER" id="PTHR14487">
    <property type="entry name" value="ADRENOCORTICAL DYSPLASIA PROTEIN ACD"/>
    <property type="match status" value="1"/>
</dbReference>
<dbReference type="GO" id="GO:0042162">
    <property type="term" value="F:telomeric DNA binding"/>
    <property type="evidence" value="ECO:0007669"/>
    <property type="project" value="InterPro"/>
</dbReference>
<dbReference type="PANTHER" id="PTHR14487:SF3">
    <property type="entry name" value="ADRENOCORTICAL DYSPLASIA PROTEIN HOMOLOG"/>
    <property type="match status" value="1"/>
</dbReference>
<dbReference type="GO" id="GO:0005697">
    <property type="term" value="C:telomerase holoenzyme complex"/>
    <property type="evidence" value="ECO:0007669"/>
    <property type="project" value="InterPro"/>
</dbReference>
<dbReference type="GO" id="GO:0007004">
    <property type="term" value="P:telomere maintenance via telomerase"/>
    <property type="evidence" value="ECO:0007669"/>
    <property type="project" value="InterPro"/>
</dbReference>
<dbReference type="GO" id="GO:0070198">
    <property type="term" value="P:protein localization to chromosome, telomeric region"/>
    <property type="evidence" value="ECO:0007669"/>
    <property type="project" value="TreeGrafter"/>
</dbReference>
<evidence type="ECO:0000256" key="6">
    <source>
        <dbReference type="SAM" id="MobiDB-lite"/>
    </source>
</evidence>
<evidence type="ECO:0000256" key="4">
    <source>
        <dbReference type="ARBA" id="ARBA00022895"/>
    </source>
</evidence>
<feature type="domain" description="Shelterin complex subunit TPP1/Est3" evidence="7">
    <location>
        <begin position="44"/>
        <end position="188"/>
    </location>
</feature>
<feature type="region of interest" description="Disordered" evidence="6">
    <location>
        <begin position="284"/>
        <end position="328"/>
    </location>
</feature>
<keyword evidence="3" id="KW-0158">Chromosome</keyword>
<proteinExistence type="predicted"/>
<feature type="compositionally biased region" description="Polar residues" evidence="6">
    <location>
        <begin position="385"/>
        <end position="402"/>
    </location>
</feature>
<organism evidence="8 9">
    <name type="scientific">Apteryx owenii</name>
    <name type="common">Little spotted kiwi</name>
    <dbReference type="NCBI Taxonomy" id="8824"/>
    <lineage>
        <taxon>Eukaryota</taxon>
        <taxon>Metazoa</taxon>
        <taxon>Chordata</taxon>
        <taxon>Craniata</taxon>
        <taxon>Vertebrata</taxon>
        <taxon>Euteleostomi</taxon>
        <taxon>Archelosauria</taxon>
        <taxon>Archosauria</taxon>
        <taxon>Dinosauria</taxon>
        <taxon>Saurischia</taxon>
        <taxon>Theropoda</taxon>
        <taxon>Coelurosauria</taxon>
        <taxon>Aves</taxon>
        <taxon>Palaeognathae</taxon>
        <taxon>Apterygiformes</taxon>
        <taxon>Apterygidae</taxon>
        <taxon>Apteryx</taxon>
    </lineage>
</organism>
<comment type="subcellular location">
    <subcellularLocation>
        <location evidence="2">Chromosome</location>
        <location evidence="2">Telomere</location>
    </subcellularLocation>
    <subcellularLocation>
        <location evidence="1">Nucleus</location>
    </subcellularLocation>
</comment>
<evidence type="ECO:0000256" key="3">
    <source>
        <dbReference type="ARBA" id="ARBA00022454"/>
    </source>
</evidence>
<evidence type="ECO:0000256" key="2">
    <source>
        <dbReference type="ARBA" id="ARBA00004574"/>
    </source>
</evidence>
<accession>A0A8B9PB91</accession>
<feature type="compositionally biased region" description="Low complexity" evidence="6">
    <location>
        <begin position="403"/>
        <end position="422"/>
    </location>
</feature>
<sequence>MAAPGVEEQGGQEWLDATSAARQAPEPRFVYENKNMSSSKVYVLQPWIANLLVNYDQLDTNENLLAGQVLRVLSDPSTPGQAGVLRDAVLQVSDGSYYIRVVITSEALQAEENSHMQLRLSSLICRIIVLQKYTVCFREEARLEDCEFFLTAQQFIVLPMERQRLESSDGNQEPSVLRKIKELWLRSLSLKSDPSSEPSISQLIDVIGQNQLEVLKQNAEECLDLQMPKELPAAEKVELFVTQWEAERKKEPSEDVFMVPASILVIPPEEEAVCNASKADVCEMTPGKSSDDRMVPGDQSAVSQISPVESTALSQSSEASLENPWDRLPSMSLTLTSSEEKSLHQDSPHAPEAQLNMAADSNTPDLLEPSSQDSPESLLQDAPVETSSPSLLHSYGSTSSVEAGTSLATSAAEAACRAPSAAQDPQVLGCSQANQLSLSPTFPVLPSSRLASLTEGAPHREQADSSGTAFPPDVTNVGLAHARTQGGEAPCGSRKSVGAKRKLLVGDSQALPDLRRSLRGLQHKQHSSGVPQGSERDTSRKLEFLSTQEAKKSRREETRLQHGEEPPEEEDEQASSASGLDSRLEQRGALQPDFEGNAEVGLLDPYRQGGGVLSQDLAEPECAMSGLLSYLFTGSSKQTLFRAVWEEQLRGEGGHDQSPCP</sequence>
<keyword evidence="5" id="KW-0539">Nucleus</keyword>
<feature type="compositionally biased region" description="Basic and acidic residues" evidence="6">
    <location>
        <begin position="534"/>
        <end position="565"/>
    </location>
</feature>
<dbReference type="Proteomes" id="UP000694424">
    <property type="component" value="Unplaced"/>
</dbReference>
<evidence type="ECO:0000256" key="1">
    <source>
        <dbReference type="ARBA" id="ARBA00004123"/>
    </source>
</evidence>
<dbReference type="InterPro" id="IPR028631">
    <property type="entry name" value="ACD"/>
</dbReference>
<dbReference type="AlphaFoldDB" id="A0A8B9PB91"/>
<evidence type="ECO:0000259" key="7">
    <source>
        <dbReference type="Pfam" id="PF10341"/>
    </source>
</evidence>
<dbReference type="GO" id="GO:0032211">
    <property type="term" value="P:negative regulation of telomere maintenance via telomerase"/>
    <property type="evidence" value="ECO:0007669"/>
    <property type="project" value="TreeGrafter"/>
</dbReference>
<dbReference type="Gene3D" id="2.40.50.960">
    <property type="match status" value="1"/>
</dbReference>
<name>A0A8B9PB91_APTOW</name>
<dbReference type="InterPro" id="IPR019437">
    <property type="entry name" value="TPP1/Est3"/>
</dbReference>
<reference evidence="8" key="2">
    <citation type="submission" date="2025-09" db="UniProtKB">
        <authorList>
            <consortium name="Ensembl"/>
        </authorList>
    </citation>
    <scope>IDENTIFICATION</scope>
</reference>
<keyword evidence="4" id="KW-0779">Telomere</keyword>
<dbReference type="Ensembl" id="ENSAOWT00000009157.1">
    <property type="protein sequence ID" value="ENSAOWP00000008091.1"/>
    <property type="gene ID" value="ENSAOWG00000005533.1"/>
</dbReference>
<feature type="region of interest" description="Disordered" evidence="6">
    <location>
        <begin position="449"/>
        <end position="613"/>
    </location>
</feature>
<evidence type="ECO:0000313" key="9">
    <source>
        <dbReference type="Proteomes" id="UP000694424"/>
    </source>
</evidence>
<evidence type="ECO:0000313" key="8">
    <source>
        <dbReference type="Ensembl" id="ENSAOWP00000008091.1"/>
    </source>
</evidence>
<dbReference type="Pfam" id="PF10341">
    <property type="entry name" value="TPP1"/>
    <property type="match status" value="1"/>
</dbReference>
<feature type="region of interest" description="Disordered" evidence="6">
    <location>
        <begin position="361"/>
        <end position="424"/>
    </location>
</feature>
<keyword evidence="9" id="KW-1185">Reference proteome</keyword>
<reference evidence="8" key="1">
    <citation type="submission" date="2025-08" db="UniProtKB">
        <authorList>
            <consortium name="Ensembl"/>
        </authorList>
    </citation>
    <scope>IDENTIFICATION</scope>
</reference>